<evidence type="ECO:0000256" key="11">
    <source>
        <dbReference type="ARBA" id="ARBA00023136"/>
    </source>
</evidence>
<protein>
    <recommendedName>
        <fullName evidence="3">proton-translocating NAD(P)(+) transhydrogenase</fullName>
        <ecNumber evidence="3">7.1.1.1</ecNumber>
    </recommendedName>
</protein>
<organism evidence="15 16">
    <name type="scientific">Rickettsia bellii str. RML An4</name>
    <dbReference type="NCBI Taxonomy" id="1359193"/>
    <lineage>
        <taxon>Bacteria</taxon>
        <taxon>Pseudomonadati</taxon>
        <taxon>Pseudomonadota</taxon>
        <taxon>Alphaproteobacteria</taxon>
        <taxon>Rickettsiales</taxon>
        <taxon>Rickettsiaceae</taxon>
        <taxon>Rickettsieae</taxon>
        <taxon>Rickettsia</taxon>
        <taxon>belli group</taxon>
    </lineage>
</organism>
<dbReference type="GO" id="GO:0006740">
    <property type="term" value="P:NADPH regeneration"/>
    <property type="evidence" value="ECO:0007669"/>
    <property type="project" value="TreeGrafter"/>
</dbReference>
<feature type="transmembrane region" description="Helical" evidence="13">
    <location>
        <begin position="75"/>
        <end position="97"/>
    </location>
</feature>
<dbReference type="Pfam" id="PF12769">
    <property type="entry name" value="PNTB_4TM"/>
    <property type="match status" value="1"/>
</dbReference>
<keyword evidence="4" id="KW-1003">Cell membrane</keyword>
<keyword evidence="11 13" id="KW-0472">Membrane</keyword>
<dbReference type="AlphaFoldDB" id="A0A0F3QG87"/>
<comment type="subcellular location">
    <subcellularLocation>
        <location evidence="2">Cell inner membrane</location>
        <topology evidence="2">Multi-pass membrane protein</topology>
    </subcellularLocation>
</comment>
<evidence type="ECO:0000256" key="3">
    <source>
        <dbReference type="ARBA" id="ARBA00012943"/>
    </source>
</evidence>
<evidence type="ECO:0000256" key="12">
    <source>
        <dbReference type="ARBA" id="ARBA00048202"/>
    </source>
</evidence>
<keyword evidence="8" id="KW-1278">Translocase</keyword>
<evidence type="ECO:0000256" key="13">
    <source>
        <dbReference type="SAM" id="Phobius"/>
    </source>
</evidence>
<feature type="transmembrane region" description="Helical" evidence="13">
    <location>
        <begin position="44"/>
        <end position="63"/>
    </location>
</feature>
<dbReference type="PANTHER" id="PTHR10160">
    <property type="entry name" value="NAD(P) TRANSHYDROGENASE"/>
    <property type="match status" value="1"/>
</dbReference>
<comment type="caution">
    <text evidence="15">The sequence shown here is derived from an EMBL/GenBank/DDBJ whole genome shotgun (WGS) entry which is preliminary data.</text>
</comment>
<evidence type="ECO:0000256" key="1">
    <source>
        <dbReference type="ARBA" id="ARBA00003943"/>
    </source>
</evidence>
<dbReference type="GO" id="GO:0050661">
    <property type="term" value="F:NADP binding"/>
    <property type="evidence" value="ECO:0007669"/>
    <property type="project" value="TreeGrafter"/>
</dbReference>
<dbReference type="EC" id="7.1.1.1" evidence="3"/>
<evidence type="ECO:0000256" key="4">
    <source>
        <dbReference type="ARBA" id="ARBA00022475"/>
    </source>
</evidence>
<dbReference type="RefSeq" id="WP_011476740.1">
    <property type="nucleotide sequence ID" value="NZ_LAOI01000001.1"/>
</dbReference>
<dbReference type="InterPro" id="IPR024605">
    <property type="entry name" value="NADP_transhyd_a_C"/>
</dbReference>
<keyword evidence="5" id="KW-0997">Cell inner membrane</keyword>
<feature type="transmembrane region" description="Helical" evidence="13">
    <location>
        <begin position="103"/>
        <end position="122"/>
    </location>
</feature>
<accession>A0A0F3QG87</accession>
<keyword evidence="10" id="KW-0520">NAD</keyword>
<evidence type="ECO:0000256" key="7">
    <source>
        <dbReference type="ARBA" id="ARBA00022857"/>
    </source>
</evidence>
<evidence type="ECO:0000313" key="15">
    <source>
        <dbReference type="EMBL" id="KJV90464.1"/>
    </source>
</evidence>
<evidence type="ECO:0000256" key="5">
    <source>
        <dbReference type="ARBA" id="ARBA00022519"/>
    </source>
</evidence>
<dbReference type="GO" id="GO:0005886">
    <property type="term" value="C:plasma membrane"/>
    <property type="evidence" value="ECO:0007669"/>
    <property type="project" value="UniProtKB-SubCell"/>
</dbReference>
<evidence type="ECO:0000256" key="8">
    <source>
        <dbReference type="ARBA" id="ARBA00022967"/>
    </source>
</evidence>
<keyword evidence="16" id="KW-1185">Reference proteome</keyword>
<evidence type="ECO:0000313" key="16">
    <source>
        <dbReference type="Proteomes" id="UP000033661"/>
    </source>
</evidence>
<dbReference type="EMBL" id="LAOI01000001">
    <property type="protein sequence ID" value="KJV90464.1"/>
    <property type="molecule type" value="Genomic_DNA"/>
</dbReference>
<dbReference type="PANTHER" id="PTHR10160:SF19">
    <property type="entry name" value="PROTON-TRANSLOCATING NAD(P)(+) TRANSHYDROGENASE"/>
    <property type="match status" value="1"/>
</dbReference>
<evidence type="ECO:0000259" key="14">
    <source>
        <dbReference type="Pfam" id="PF12769"/>
    </source>
</evidence>
<feature type="domain" description="NAD(P) transhydrogenase alpha subunit C-terminal" evidence="14">
    <location>
        <begin position="48"/>
        <end position="131"/>
    </location>
</feature>
<evidence type="ECO:0000256" key="10">
    <source>
        <dbReference type="ARBA" id="ARBA00023027"/>
    </source>
</evidence>
<comment type="function">
    <text evidence="1">The transhydrogenation between NADH and NADP is coupled to respiration and ATP hydrolysis and functions as a proton pump across the membrane.</text>
</comment>
<evidence type="ECO:0000256" key="9">
    <source>
        <dbReference type="ARBA" id="ARBA00022989"/>
    </source>
</evidence>
<gene>
    <name evidence="15" type="ORF">RBEAN4_1468</name>
</gene>
<evidence type="ECO:0000256" key="6">
    <source>
        <dbReference type="ARBA" id="ARBA00022692"/>
    </source>
</evidence>
<keyword evidence="6 13" id="KW-0812">Transmembrane</keyword>
<proteinExistence type="predicted"/>
<name>A0A0F3QG87_RICBE</name>
<comment type="catalytic activity">
    <reaction evidence="12">
        <text>NAD(+) + NADPH + H(+)(in) = NADH + NADP(+) + H(+)(out)</text>
        <dbReference type="Rhea" id="RHEA:47992"/>
        <dbReference type="ChEBI" id="CHEBI:15378"/>
        <dbReference type="ChEBI" id="CHEBI:57540"/>
        <dbReference type="ChEBI" id="CHEBI:57783"/>
        <dbReference type="ChEBI" id="CHEBI:57945"/>
        <dbReference type="ChEBI" id="CHEBI:58349"/>
        <dbReference type="EC" id="7.1.1.1"/>
    </reaction>
</comment>
<dbReference type="PATRIC" id="fig|1359193.3.peg.1426"/>
<dbReference type="Proteomes" id="UP000033661">
    <property type="component" value="Unassembled WGS sequence"/>
</dbReference>
<reference evidence="15 16" key="1">
    <citation type="submission" date="2015-02" db="EMBL/GenBank/DDBJ databases">
        <title>Genome Sequencing of Rickettsiales.</title>
        <authorList>
            <person name="Daugherty S.C."/>
            <person name="Su Q."/>
            <person name="Abolude K."/>
            <person name="Beier-Sexton M."/>
            <person name="Carlyon J.A."/>
            <person name="Carter R."/>
            <person name="Day N.P."/>
            <person name="Dumler S.J."/>
            <person name="Dyachenko V."/>
            <person name="Godinez A."/>
            <person name="Kurtti T.J."/>
            <person name="Lichay M."/>
            <person name="Mullins K.E."/>
            <person name="Ott S."/>
            <person name="Pappas-Brown V."/>
            <person name="Paris D.H."/>
            <person name="Patel P."/>
            <person name="Richards A.L."/>
            <person name="Sadzewicz L."/>
            <person name="Sears K."/>
            <person name="Seidman D."/>
            <person name="Sengamalay N."/>
            <person name="Stenos J."/>
            <person name="Tallon L.J."/>
            <person name="Vincent G."/>
            <person name="Fraser C.M."/>
            <person name="Munderloh U."/>
            <person name="Dunning-Hotopp J.C."/>
        </authorList>
    </citation>
    <scope>NUCLEOTIDE SEQUENCE [LARGE SCALE GENOMIC DNA]</scope>
    <source>
        <strain evidence="15 16">RML An4</strain>
    </source>
</reference>
<keyword evidence="7" id="KW-0521">NADP</keyword>
<keyword evidence="9 13" id="KW-1133">Transmembrane helix</keyword>
<evidence type="ECO:0000256" key="2">
    <source>
        <dbReference type="ARBA" id="ARBA00004429"/>
    </source>
</evidence>
<sequence>MNQLPIIAKQASEIAQNTQELSDKLKDLVIDGSSQVAASTIDPLVFAITVFVLASFVGYYVVWKVTPALHTPLMSITNAISGIIVLSSMIAASSSAFGFSGLLGIFATLLASINIFGGFIVTKRMLEMFKKKS</sequence>
<dbReference type="GO" id="GO:0008750">
    <property type="term" value="F:proton-translocating NAD(P)+ transhydrogenase activity"/>
    <property type="evidence" value="ECO:0007669"/>
    <property type="project" value="UniProtKB-EC"/>
</dbReference>